<keyword evidence="1" id="KW-0732">Signal</keyword>
<protein>
    <submittedName>
        <fullName evidence="2">Uncharacterized protein</fullName>
    </submittedName>
</protein>
<reference evidence="2 3" key="1">
    <citation type="journal article" date="2017" name="Environ. Microbiol.">
        <title>Decay of the glycolytic pathway and adaptation to intranuclear parasitism within Enterocytozoonidae microsporidia.</title>
        <authorList>
            <person name="Wiredu Boakye D."/>
            <person name="Jaroenlak P."/>
            <person name="Prachumwat A."/>
            <person name="Williams T.A."/>
            <person name="Bateman K.S."/>
            <person name="Itsathitphaisarn O."/>
            <person name="Sritunyalucksana K."/>
            <person name="Paszkiewicz K.H."/>
            <person name="Moore K.A."/>
            <person name="Stentiford G.D."/>
            <person name="Williams B.A."/>
        </authorList>
    </citation>
    <scope>NUCLEOTIDE SEQUENCE [LARGE SCALE GENOMIC DNA]</scope>
    <source>
        <strain evidence="2 3">GB1</strain>
    </source>
</reference>
<comment type="caution">
    <text evidence="2">The sequence shown here is derived from an EMBL/GenBank/DDBJ whole genome shotgun (WGS) entry which is preliminary data.</text>
</comment>
<proteinExistence type="predicted"/>
<sequence>MIIIVICVCSLIIMNYLYCEDKIFADDYYYCCNTIS</sequence>
<dbReference type="AlphaFoldDB" id="A0A1X0QC61"/>
<keyword evidence="3" id="KW-1185">Reference proteome</keyword>
<evidence type="ECO:0000256" key="1">
    <source>
        <dbReference type="SAM" id="SignalP"/>
    </source>
</evidence>
<gene>
    <name evidence="2" type="ORF">HERIO_2755</name>
</gene>
<dbReference type="VEuPathDB" id="MicrosporidiaDB:HERIO_2755"/>
<dbReference type="EMBL" id="LVKB01000025">
    <property type="protein sequence ID" value="ORD97389.1"/>
    <property type="molecule type" value="Genomic_DNA"/>
</dbReference>
<name>A0A1X0QC61_9MICR</name>
<accession>A0A1X0QC61</accession>
<organism evidence="2 3">
    <name type="scientific">Hepatospora eriocheir</name>
    <dbReference type="NCBI Taxonomy" id="1081669"/>
    <lineage>
        <taxon>Eukaryota</taxon>
        <taxon>Fungi</taxon>
        <taxon>Fungi incertae sedis</taxon>
        <taxon>Microsporidia</taxon>
        <taxon>Hepatosporidae</taxon>
        <taxon>Hepatospora</taxon>
    </lineage>
</organism>
<dbReference type="Proteomes" id="UP000192356">
    <property type="component" value="Unassembled WGS sequence"/>
</dbReference>
<feature type="chain" id="PRO_5012891124" evidence="1">
    <location>
        <begin position="20"/>
        <end position="36"/>
    </location>
</feature>
<evidence type="ECO:0000313" key="2">
    <source>
        <dbReference type="EMBL" id="ORD97389.1"/>
    </source>
</evidence>
<feature type="signal peptide" evidence="1">
    <location>
        <begin position="1"/>
        <end position="19"/>
    </location>
</feature>
<evidence type="ECO:0000313" key="3">
    <source>
        <dbReference type="Proteomes" id="UP000192356"/>
    </source>
</evidence>